<sequence>MAEAMAVEMRNKAAACSIEPAAKEAKAKADGTVMKSVMIPDAYIKKLQARPPRRPFSRLSEDILQKYPELRAITAKADAEMQALIKMEEDIINQYRTKGHAIVQVKEDVLNWCRAKGYTFVEV</sequence>
<evidence type="ECO:0000313" key="2">
    <source>
        <dbReference type="Proteomes" id="UP000823388"/>
    </source>
</evidence>
<protein>
    <submittedName>
        <fullName evidence="1">Uncharacterized protein</fullName>
    </submittedName>
</protein>
<organism evidence="1 2">
    <name type="scientific">Panicum virgatum</name>
    <name type="common">Blackwell switchgrass</name>
    <dbReference type="NCBI Taxonomy" id="38727"/>
    <lineage>
        <taxon>Eukaryota</taxon>
        <taxon>Viridiplantae</taxon>
        <taxon>Streptophyta</taxon>
        <taxon>Embryophyta</taxon>
        <taxon>Tracheophyta</taxon>
        <taxon>Spermatophyta</taxon>
        <taxon>Magnoliopsida</taxon>
        <taxon>Liliopsida</taxon>
        <taxon>Poales</taxon>
        <taxon>Poaceae</taxon>
        <taxon>PACMAD clade</taxon>
        <taxon>Panicoideae</taxon>
        <taxon>Panicodae</taxon>
        <taxon>Paniceae</taxon>
        <taxon>Panicinae</taxon>
        <taxon>Panicum</taxon>
        <taxon>Panicum sect. Hiantes</taxon>
    </lineage>
</organism>
<keyword evidence="2" id="KW-1185">Reference proteome</keyword>
<dbReference type="Proteomes" id="UP000823388">
    <property type="component" value="Chromosome 7K"/>
</dbReference>
<dbReference type="EMBL" id="CM029049">
    <property type="protein sequence ID" value="KAG2573924.1"/>
    <property type="molecule type" value="Genomic_DNA"/>
</dbReference>
<comment type="caution">
    <text evidence="1">The sequence shown here is derived from an EMBL/GenBank/DDBJ whole genome shotgun (WGS) entry which is preliminary data.</text>
</comment>
<dbReference type="AlphaFoldDB" id="A0A8T0QP60"/>
<accession>A0A8T0QP60</accession>
<name>A0A8T0QP60_PANVG</name>
<evidence type="ECO:0000313" key="1">
    <source>
        <dbReference type="EMBL" id="KAG2573924.1"/>
    </source>
</evidence>
<gene>
    <name evidence="1" type="ORF">PVAP13_7KG286500</name>
</gene>
<proteinExistence type="predicted"/>
<reference evidence="1" key="1">
    <citation type="submission" date="2020-05" db="EMBL/GenBank/DDBJ databases">
        <title>WGS assembly of Panicum virgatum.</title>
        <authorList>
            <person name="Lovell J.T."/>
            <person name="Jenkins J."/>
            <person name="Shu S."/>
            <person name="Juenger T.E."/>
            <person name="Schmutz J."/>
        </authorList>
    </citation>
    <scope>NUCLEOTIDE SEQUENCE</scope>
    <source>
        <strain evidence="1">AP13</strain>
    </source>
</reference>